<reference evidence="1 2" key="1">
    <citation type="submission" date="2023-12" db="EMBL/GenBank/DDBJ databases">
        <title>Marinobacter qingdaonensis sp. nov., isolated from the intertidal sediment of Qingdao, PR China.</title>
        <authorList>
            <person name="Li Y."/>
        </authorList>
    </citation>
    <scope>NUCLEOTIDE SEQUENCE [LARGE SCALE GENOMIC DNA]</scope>
    <source>
        <strain evidence="1 2">ASW11-75</strain>
    </source>
</reference>
<protein>
    <submittedName>
        <fullName evidence="1">Uncharacterized protein</fullName>
    </submittedName>
</protein>
<evidence type="ECO:0000313" key="2">
    <source>
        <dbReference type="Proteomes" id="UP001305746"/>
    </source>
</evidence>
<gene>
    <name evidence="1" type="ORF">U5822_02555</name>
</gene>
<keyword evidence="2" id="KW-1185">Reference proteome</keyword>
<dbReference type="RefSeq" id="WP_322854053.1">
    <property type="nucleotide sequence ID" value="NZ_JAYDCJ010000001.1"/>
</dbReference>
<proteinExistence type="predicted"/>
<comment type="caution">
    <text evidence="1">The sequence shown here is derived from an EMBL/GenBank/DDBJ whole genome shotgun (WGS) entry which is preliminary data.</text>
</comment>
<sequence length="704" mass="79852">MARAEIVENIGGGYYRIRLIKKLKLIAERLSTLESKSSELALRIEGGGTEEEMRQLRSDLINTNSMIKVLKKASAPGQPILCASADENATIPVGTVVTVIEHACSGNASTFVIAPNATNFDSKQHSEIVTTPEMSKWEWLYARIAQPLAITQKPKFWFGKILSISEDLRSANVSIFPRTVELKPLLPKATEEHICNCRYRLGNDFARFSVGDVVAVDFHFGVGTPTVIGFSEMPESPEFINPVIPTSQGFELELFLSGGSNKNKQAYGAVFNGQLRYWRTENSHVSEEIGHKLDTIQQIGTNYPIEFNLELRSAFLDDSARNYVQPPVIPSGLDPDDFSNWKIPDTGMPYEIGKHASMPYVTHDLRLVERFCRFGSEVDPTIEDDWRTEFEFGDPLQSVDSRSKDSVVEYEDLKPHEFPFYVKSLERPIAFPTCILLDDQENPSAIRFYDPESFALLMHRPLQLEYEDGNAIYTAGCNPFSCAHGKRPIYSGSYEEILRWGMQEHFVITNENHIAGIYYPPWESPSDSRSSSRDDNPISQNGRVLADRLWRWDYSTVDTVIGEDYAYNVLPAETDAINLMSKDTGSVQFPILTVPVDTSYYDKWGGVYIPDFPLKNVYPGKIFGTESGILTVRNEVTEEIEDRVDIPQMGTLFNKLGDYRTKRRDPETGEFRYTSDDENHVYFSENRISFRFHFIGTLHKPVTH</sequence>
<organism evidence="1 2">
    <name type="scientific">Marinobacter qingdaonensis</name>
    <dbReference type="NCBI Taxonomy" id="3108486"/>
    <lineage>
        <taxon>Bacteria</taxon>
        <taxon>Pseudomonadati</taxon>
        <taxon>Pseudomonadota</taxon>
        <taxon>Gammaproteobacteria</taxon>
        <taxon>Pseudomonadales</taxon>
        <taxon>Marinobacteraceae</taxon>
        <taxon>Marinobacter</taxon>
    </lineage>
</organism>
<evidence type="ECO:0000313" key="1">
    <source>
        <dbReference type="EMBL" id="MEA1079533.1"/>
    </source>
</evidence>
<dbReference type="Proteomes" id="UP001305746">
    <property type="component" value="Unassembled WGS sequence"/>
</dbReference>
<accession>A0ABU5NUN7</accession>
<dbReference type="EMBL" id="JAYDCJ010000001">
    <property type="protein sequence ID" value="MEA1079533.1"/>
    <property type="molecule type" value="Genomic_DNA"/>
</dbReference>
<name>A0ABU5NUN7_9GAMM</name>